<dbReference type="InterPro" id="IPR011701">
    <property type="entry name" value="MFS"/>
</dbReference>
<dbReference type="PROSITE" id="PS50850">
    <property type="entry name" value="MFS"/>
    <property type="match status" value="1"/>
</dbReference>
<reference evidence="8 9" key="1">
    <citation type="submission" date="2017-01" db="EMBL/GenBank/DDBJ databases">
        <title>Draft sequence of Acidihalobacter ferrooxidans strain DSM 14175 (strain V8).</title>
        <authorList>
            <person name="Khaleque H.N."/>
            <person name="Ramsay J.P."/>
            <person name="Murphy R.J.T."/>
            <person name="Kaksonen A.H."/>
            <person name="Boxall N.J."/>
            <person name="Watkin E.L.J."/>
        </authorList>
    </citation>
    <scope>NUCLEOTIDE SEQUENCE [LARGE SCALE GENOMIC DNA]</scope>
    <source>
        <strain evidence="8 9">V8</strain>
    </source>
</reference>
<dbReference type="STRING" id="1765967.BW247_00600"/>
<evidence type="ECO:0000256" key="3">
    <source>
        <dbReference type="ARBA" id="ARBA00022692"/>
    </source>
</evidence>
<dbReference type="Gene3D" id="1.20.1250.20">
    <property type="entry name" value="MFS general substrate transporter like domains"/>
    <property type="match status" value="1"/>
</dbReference>
<feature type="transmembrane region" description="Helical" evidence="6">
    <location>
        <begin position="340"/>
        <end position="361"/>
    </location>
</feature>
<feature type="transmembrane region" description="Helical" evidence="6">
    <location>
        <begin position="302"/>
        <end position="328"/>
    </location>
</feature>
<keyword evidence="3 6" id="KW-0812">Transmembrane</keyword>
<dbReference type="Proteomes" id="UP000243807">
    <property type="component" value="Chromosome"/>
</dbReference>
<dbReference type="AlphaFoldDB" id="A0A1P8UKT6"/>
<dbReference type="CDD" id="cd17486">
    <property type="entry name" value="MFS_AmpG_like"/>
    <property type="match status" value="1"/>
</dbReference>
<feature type="transmembrane region" description="Helical" evidence="6">
    <location>
        <begin position="36"/>
        <end position="57"/>
    </location>
</feature>
<feature type="transmembrane region" description="Helical" evidence="6">
    <location>
        <begin position="163"/>
        <end position="180"/>
    </location>
</feature>
<dbReference type="OrthoDB" id="9787815at2"/>
<feature type="transmembrane region" description="Helical" evidence="6">
    <location>
        <begin position="211"/>
        <end position="237"/>
    </location>
</feature>
<protein>
    <submittedName>
        <fullName evidence="8">AmpG family muropeptide MFS transporter</fullName>
    </submittedName>
</protein>
<name>A0A1P8UKT6_9GAMM</name>
<evidence type="ECO:0000313" key="8">
    <source>
        <dbReference type="EMBL" id="APZ44458.1"/>
    </source>
</evidence>
<feature type="domain" description="Major facilitator superfamily (MFS) profile" evidence="7">
    <location>
        <begin position="1"/>
        <end position="393"/>
    </location>
</feature>
<evidence type="ECO:0000256" key="2">
    <source>
        <dbReference type="ARBA" id="ARBA00022448"/>
    </source>
</evidence>
<keyword evidence="9" id="KW-1185">Reference proteome</keyword>
<evidence type="ECO:0000256" key="1">
    <source>
        <dbReference type="ARBA" id="ARBA00004141"/>
    </source>
</evidence>
<evidence type="ECO:0000259" key="7">
    <source>
        <dbReference type="PROSITE" id="PS50850"/>
    </source>
</evidence>
<dbReference type="Pfam" id="PF07690">
    <property type="entry name" value="MFS_1"/>
    <property type="match status" value="1"/>
</dbReference>
<dbReference type="EMBL" id="CP019434">
    <property type="protein sequence ID" value="APZ44458.1"/>
    <property type="molecule type" value="Genomic_DNA"/>
</dbReference>
<dbReference type="InterPro" id="IPR020846">
    <property type="entry name" value="MFS_dom"/>
</dbReference>
<feature type="transmembrane region" description="Helical" evidence="6">
    <location>
        <begin position="249"/>
        <end position="270"/>
    </location>
</feature>
<proteinExistence type="predicted"/>
<evidence type="ECO:0000313" key="9">
    <source>
        <dbReference type="Proteomes" id="UP000243807"/>
    </source>
</evidence>
<comment type="subcellular location">
    <subcellularLocation>
        <location evidence="1">Membrane</location>
        <topology evidence="1">Multi-pass membrane protein</topology>
    </subcellularLocation>
</comment>
<organism evidence="8 9">
    <name type="scientific">Acidihalobacter ferrooxydans</name>
    <dbReference type="NCBI Taxonomy" id="1765967"/>
    <lineage>
        <taxon>Bacteria</taxon>
        <taxon>Pseudomonadati</taxon>
        <taxon>Pseudomonadota</taxon>
        <taxon>Gammaproteobacteria</taxon>
        <taxon>Chromatiales</taxon>
        <taxon>Ectothiorhodospiraceae</taxon>
        <taxon>Acidihalobacter</taxon>
    </lineage>
</organism>
<dbReference type="PANTHER" id="PTHR12778:SF10">
    <property type="entry name" value="MAJOR FACILITATOR SUPERFAMILY DOMAIN-CONTAINING PROTEIN 3"/>
    <property type="match status" value="1"/>
</dbReference>
<evidence type="ECO:0000256" key="6">
    <source>
        <dbReference type="SAM" id="Phobius"/>
    </source>
</evidence>
<keyword evidence="2" id="KW-0813">Transport</keyword>
<feature type="transmembrane region" description="Helical" evidence="6">
    <location>
        <begin position="94"/>
        <end position="115"/>
    </location>
</feature>
<dbReference type="InterPro" id="IPR036259">
    <property type="entry name" value="MFS_trans_sf"/>
</dbReference>
<keyword evidence="4 6" id="KW-1133">Transmembrane helix</keyword>
<dbReference type="GO" id="GO:0016020">
    <property type="term" value="C:membrane"/>
    <property type="evidence" value="ECO:0007669"/>
    <property type="project" value="UniProtKB-SubCell"/>
</dbReference>
<accession>A0A1P8UKT6</accession>
<dbReference type="InterPro" id="IPR004752">
    <property type="entry name" value="AmpG_permease/AT-1"/>
</dbReference>
<gene>
    <name evidence="8" type="ORF">BW247_00600</name>
</gene>
<feature type="transmembrane region" description="Helical" evidence="6">
    <location>
        <begin position="136"/>
        <end position="157"/>
    </location>
</feature>
<dbReference type="GO" id="GO:0022857">
    <property type="term" value="F:transmembrane transporter activity"/>
    <property type="evidence" value="ECO:0007669"/>
    <property type="project" value="InterPro"/>
</dbReference>
<dbReference type="SUPFAM" id="SSF103473">
    <property type="entry name" value="MFS general substrate transporter"/>
    <property type="match status" value="1"/>
</dbReference>
<keyword evidence="5 6" id="KW-0472">Membrane</keyword>
<dbReference type="KEGG" id="afy:BW247_00600"/>
<feature type="transmembrane region" description="Helical" evidence="6">
    <location>
        <begin position="69"/>
        <end position="88"/>
    </location>
</feature>
<dbReference type="NCBIfam" id="TIGR00901">
    <property type="entry name" value="2A0125"/>
    <property type="match status" value="1"/>
</dbReference>
<dbReference type="PANTHER" id="PTHR12778">
    <property type="entry name" value="SOLUTE CARRIER FAMILY 33 ACETYL-COA TRANSPORTER -RELATED"/>
    <property type="match status" value="1"/>
</dbReference>
<evidence type="ECO:0000256" key="4">
    <source>
        <dbReference type="ARBA" id="ARBA00022989"/>
    </source>
</evidence>
<feature type="transmembrane region" description="Helical" evidence="6">
    <location>
        <begin position="277"/>
        <end position="296"/>
    </location>
</feature>
<feature type="transmembrane region" description="Helical" evidence="6">
    <location>
        <begin position="367"/>
        <end position="385"/>
    </location>
</feature>
<evidence type="ECO:0000256" key="5">
    <source>
        <dbReference type="ARBA" id="ARBA00023136"/>
    </source>
</evidence>
<sequence>MIVAALMGFASGLPLLITLTLLQAWLTENHLSLDAIGLFALITLPYSFEFVAGPFIDRYTPPWLGRRRGWLLAVQLLLAGAIAGLGLTNPHKDLMLVAVVALLVALFSAIQDTVINAYRRESLADDEQGLGASMYIWGYRIGMLVASGGGLIMADYIGFRATFAILGLFMLPGILTTLFAPEPNAQAAPPPSLREAVVGPFVEFFTQRRNVVLILLFIVLYKLGDTLALTMTTPFYLQLGFSTAQIGAVVKLFGFWAVVLGGVLGGMAIMRIGQYRALWWFGLLQALSTAGFAWLVHTGPSISWLAVVIAAENFTGGMGTAAFVGFMANLTNREFTATQYALLASLMSVPRTFLASSTGFMATALGWTWFFIVCALLAIPGLLLLTRFRGWLRDAPPASVTPSSGQVRQ</sequence>